<dbReference type="InterPro" id="IPR036465">
    <property type="entry name" value="vWFA_dom_sf"/>
</dbReference>
<evidence type="ECO:0000313" key="6">
    <source>
        <dbReference type="EMBL" id="GBG67611.1"/>
    </source>
</evidence>
<keyword evidence="2" id="KW-0067">ATP-binding</keyword>
<reference evidence="6 7" key="1">
    <citation type="journal article" date="2018" name="Cell">
        <title>The Chara Genome: Secondary Complexity and Implications for Plant Terrestrialization.</title>
        <authorList>
            <person name="Nishiyama T."/>
            <person name="Sakayama H."/>
            <person name="Vries J.D."/>
            <person name="Buschmann H."/>
            <person name="Saint-Marcoux D."/>
            <person name="Ullrich K.K."/>
            <person name="Haas F.B."/>
            <person name="Vanderstraeten L."/>
            <person name="Becker D."/>
            <person name="Lang D."/>
            <person name="Vosolsobe S."/>
            <person name="Rombauts S."/>
            <person name="Wilhelmsson P.K.I."/>
            <person name="Janitza P."/>
            <person name="Kern R."/>
            <person name="Heyl A."/>
            <person name="Rumpler F."/>
            <person name="Villalobos L.I.A.C."/>
            <person name="Clay J.M."/>
            <person name="Skokan R."/>
            <person name="Toyoda A."/>
            <person name="Suzuki Y."/>
            <person name="Kagoshima H."/>
            <person name="Schijlen E."/>
            <person name="Tajeshwar N."/>
            <person name="Catarino B."/>
            <person name="Hetherington A.J."/>
            <person name="Saltykova A."/>
            <person name="Bonnot C."/>
            <person name="Breuninger H."/>
            <person name="Symeonidi A."/>
            <person name="Radhakrishnan G.V."/>
            <person name="Van Nieuwerburgh F."/>
            <person name="Deforce D."/>
            <person name="Chang C."/>
            <person name="Karol K.G."/>
            <person name="Hedrich R."/>
            <person name="Ulvskov P."/>
            <person name="Glockner G."/>
            <person name="Delwiche C.F."/>
            <person name="Petrasek J."/>
            <person name="Van de Peer Y."/>
            <person name="Friml J."/>
            <person name="Beilby M."/>
            <person name="Dolan L."/>
            <person name="Kohara Y."/>
            <person name="Sugano S."/>
            <person name="Fujiyama A."/>
            <person name="Delaux P.-M."/>
            <person name="Quint M."/>
            <person name="TheiBen G."/>
            <person name="Hagemann M."/>
            <person name="Harholt J."/>
            <person name="Dunand C."/>
            <person name="Zachgo S."/>
            <person name="Langdale J."/>
            <person name="Maumus F."/>
            <person name="Straeten D.V.D."/>
            <person name="Gould S.B."/>
            <person name="Rensing S.A."/>
        </authorList>
    </citation>
    <scope>NUCLEOTIDE SEQUENCE [LARGE SCALE GENOMIC DNA]</scope>
    <source>
        <strain evidence="6 7">S276</strain>
    </source>
</reference>
<feature type="compositionally biased region" description="Acidic residues" evidence="3">
    <location>
        <begin position="3285"/>
        <end position="3295"/>
    </location>
</feature>
<dbReference type="InterPro" id="IPR002035">
    <property type="entry name" value="VWF_A"/>
</dbReference>
<dbReference type="PANTHER" id="PTHR48103">
    <property type="entry name" value="MIDASIN-RELATED"/>
    <property type="match status" value="1"/>
</dbReference>
<feature type="compositionally biased region" description="Basic and acidic residues" evidence="3">
    <location>
        <begin position="3134"/>
        <end position="3171"/>
    </location>
</feature>
<feature type="compositionally biased region" description="Basic and acidic residues" evidence="3">
    <location>
        <begin position="3189"/>
        <end position="3206"/>
    </location>
</feature>
<dbReference type="Gramene" id="GBG67611">
    <property type="protein sequence ID" value="GBG67611"/>
    <property type="gene ID" value="CBR_g741"/>
</dbReference>
<feature type="compositionally biased region" description="Basic and acidic residues" evidence="3">
    <location>
        <begin position="2833"/>
        <end position="2854"/>
    </location>
</feature>
<dbReference type="PIRSF" id="PIRSF010340">
    <property type="entry name" value="Midasin"/>
    <property type="match status" value="1"/>
</dbReference>
<feature type="compositionally biased region" description="Basic and acidic residues" evidence="3">
    <location>
        <begin position="3080"/>
        <end position="3104"/>
    </location>
</feature>
<dbReference type="Proteomes" id="UP000265515">
    <property type="component" value="Unassembled WGS sequence"/>
</dbReference>
<feature type="compositionally biased region" description="Basic and acidic residues" evidence="3">
    <location>
        <begin position="3233"/>
        <end position="3245"/>
    </location>
</feature>
<feature type="compositionally biased region" description="Acidic residues" evidence="3">
    <location>
        <begin position="3471"/>
        <end position="3484"/>
    </location>
</feature>
<dbReference type="InterPro" id="IPR012099">
    <property type="entry name" value="Midasin"/>
</dbReference>
<feature type="compositionally biased region" description="Acidic residues" evidence="3">
    <location>
        <begin position="3337"/>
        <end position="3347"/>
    </location>
</feature>
<feature type="region of interest" description="Disordered" evidence="3">
    <location>
        <begin position="2990"/>
        <end position="3622"/>
    </location>
</feature>
<dbReference type="GO" id="GO:0005634">
    <property type="term" value="C:nucleus"/>
    <property type="evidence" value="ECO:0007669"/>
    <property type="project" value="InterPro"/>
</dbReference>
<feature type="compositionally biased region" description="Basic and acidic residues" evidence="3">
    <location>
        <begin position="3434"/>
        <end position="3457"/>
    </location>
</feature>
<keyword evidence="1" id="KW-0547">Nucleotide-binding</keyword>
<feature type="compositionally biased region" description="Basic and acidic residues" evidence="3">
    <location>
        <begin position="3111"/>
        <end position="3123"/>
    </location>
</feature>
<feature type="compositionally biased region" description="Basic and acidic residues" evidence="3">
    <location>
        <begin position="3591"/>
        <end position="3602"/>
    </location>
</feature>
<proteinExistence type="predicted"/>
<feature type="compositionally biased region" description="Basic and acidic residues" evidence="3">
    <location>
        <begin position="3386"/>
        <end position="3412"/>
    </location>
</feature>
<feature type="domain" description="VWFA" evidence="5">
    <location>
        <begin position="3768"/>
        <end position="3967"/>
    </location>
</feature>
<feature type="region of interest" description="Disordered" evidence="3">
    <location>
        <begin position="2570"/>
        <end position="2597"/>
    </location>
</feature>
<name>A0A388KC53_CHABU</name>
<organism evidence="6 7">
    <name type="scientific">Chara braunii</name>
    <name type="common">Braun's stonewort</name>
    <dbReference type="NCBI Taxonomy" id="69332"/>
    <lineage>
        <taxon>Eukaryota</taxon>
        <taxon>Viridiplantae</taxon>
        <taxon>Streptophyta</taxon>
        <taxon>Charophyceae</taxon>
        <taxon>Charales</taxon>
        <taxon>Characeae</taxon>
        <taxon>Chara</taxon>
    </lineage>
</organism>
<accession>A0A388KC53</accession>
<evidence type="ECO:0000259" key="5">
    <source>
        <dbReference type="PROSITE" id="PS50234"/>
    </source>
</evidence>
<dbReference type="InterPro" id="IPR027417">
    <property type="entry name" value="P-loop_NTPase"/>
</dbReference>
<dbReference type="PANTHER" id="PTHR48103:SF2">
    <property type="entry name" value="MIDASIN"/>
    <property type="match status" value="1"/>
</dbReference>
<feature type="compositionally biased region" description="Acidic residues" evidence="3">
    <location>
        <begin position="3064"/>
        <end position="3079"/>
    </location>
</feature>
<evidence type="ECO:0000256" key="3">
    <source>
        <dbReference type="SAM" id="MobiDB-lite"/>
    </source>
</evidence>
<feature type="compositionally biased region" description="Acidic residues" evidence="3">
    <location>
        <begin position="3019"/>
        <end position="3039"/>
    </location>
</feature>
<dbReference type="STRING" id="69332.A0A388KC53"/>
<feature type="compositionally biased region" description="Basic and acidic residues" evidence="3">
    <location>
        <begin position="3040"/>
        <end position="3063"/>
    </location>
</feature>
<dbReference type="OMA" id="WLESHEC"/>
<keyword evidence="7" id="KW-1185">Reference proteome</keyword>
<dbReference type="GO" id="GO:0030687">
    <property type="term" value="C:preribosome, large subunit precursor"/>
    <property type="evidence" value="ECO:0007669"/>
    <property type="project" value="TreeGrafter"/>
</dbReference>
<evidence type="ECO:0000256" key="2">
    <source>
        <dbReference type="ARBA" id="ARBA00022840"/>
    </source>
</evidence>
<gene>
    <name evidence="6" type="ORF">CBR_g741</name>
</gene>
<dbReference type="EMBL" id="BFEA01000089">
    <property type="protein sequence ID" value="GBG67611.1"/>
    <property type="molecule type" value="Genomic_DNA"/>
</dbReference>
<dbReference type="OrthoDB" id="5186at2759"/>
<feature type="chain" id="PRO_5017223401" description="VWFA domain-containing protein" evidence="4">
    <location>
        <begin position="26"/>
        <end position="3978"/>
    </location>
</feature>
<feature type="compositionally biased region" description="Basic and acidic residues" evidence="3">
    <location>
        <begin position="3348"/>
        <end position="3373"/>
    </location>
</feature>
<feature type="compositionally biased region" description="Basic and acidic residues" evidence="3">
    <location>
        <begin position="3485"/>
        <end position="3506"/>
    </location>
</feature>
<feature type="compositionally biased region" description="Acidic residues" evidence="3">
    <location>
        <begin position="3172"/>
        <end position="3188"/>
    </location>
</feature>
<dbReference type="PROSITE" id="PS50234">
    <property type="entry name" value="VWFA"/>
    <property type="match status" value="1"/>
</dbReference>
<dbReference type="InterPro" id="IPR011704">
    <property type="entry name" value="ATPase_dyneun-rel_AAA"/>
</dbReference>
<dbReference type="Pfam" id="PF07728">
    <property type="entry name" value="AAA_5"/>
    <property type="match status" value="1"/>
</dbReference>
<evidence type="ECO:0000256" key="4">
    <source>
        <dbReference type="SAM" id="SignalP"/>
    </source>
</evidence>
<feature type="compositionally biased region" description="Acidic residues" evidence="3">
    <location>
        <begin position="3549"/>
        <end position="3559"/>
    </location>
</feature>
<feature type="compositionally biased region" description="Basic and acidic residues" evidence="3">
    <location>
        <begin position="3267"/>
        <end position="3284"/>
    </location>
</feature>
<keyword evidence="4" id="KW-0732">Signal</keyword>
<comment type="caution">
    <text evidence="6">The sequence shown here is derived from an EMBL/GenBank/DDBJ whole genome shotgun (WGS) entry which is preliminary data.</text>
</comment>
<feature type="signal peptide" evidence="4">
    <location>
        <begin position="1"/>
        <end position="25"/>
    </location>
</feature>
<feature type="compositionally biased region" description="Acidic residues" evidence="3">
    <location>
        <begin position="3308"/>
        <end position="3321"/>
    </location>
</feature>
<dbReference type="Gene3D" id="3.40.50.300">
    <property type="entry name" value="P-loop containing nucleotide triphosphate hydrolases"/>
    <property type="match status" value="2"/>
</dbReference>
<evidence type="ECO:0000256" key="1">
    <source>
        <dbReference type="ARBA" id="ARBA00022741"/>
    </source>
</evidence>
<dbReference type="GO" id="GO:0000055">
    <property type="term" value="P:ribosomal large subunit export from nucleus"/>
    <property type="evidence" value="ECO:0007669"/>
    <property type="project" value="TreeGrafter"/>
</dbReference>
<dbReference type="SUPFAM" id="SSF53300">
    <property type="entry name" value="vWA-like"/>
    <property type="match status" value="1"/>
</dbReference>
<feature type="compositionally biased region" description="Acidic residues" evidence="3">
    <location>
        <begin position="3207"/>
        <end position="3232"/>
    </location>
</feature>
<dbReference type="SUPFAM" id="SSF52540">
    <property type="entry name" value="P-loop containing nucleoside triphosphate hydrolases"/>
    <property type="match status" value="1"/>
</dbReference>
<evidence type="ECO:0000313" key="7">
    <source>
        <dbReference type="Proteomes" id="UP000265515"/>
    </source>
</evidence>
<dbReference type="GO" id="GO:0005524">
    <property type="term" value="F:ATP binding"/>
    <property type="evidence" value="ECO:0007669"/>
    <property type="project" value="UniProtKB-KW"/>
</dbReference>
<sequence length="3978" mass="446462">MQCSFFLFFAKWNWLMINLVPDVRQAACLISFDAGCGLFETDSLAMVDPGRYLDLVYLQRMRTADDRRHVVDLYADVFGRLPPINVYPDVAVNPSVFRIGNAAVPRRAGLEGANVLGGDSTSGSVLQVQRGVLLRGMLNATENVAACIRSGWMCLVIGPPASGKTSVVRSLAALTGNVLHEYALTSATDTTELLGCFEQYDPLRSLRETDGRVMAALERVCAQLLSSGGMNTATGESGMARESLEGRIAAVKSLYDSQKAYKRALVLQWGDSASLAVGVERLQFEEGSLGQKRTIECMILDLLSELVGKIRQVMEAWEGMQLSVELEPAKLEREVTELRLRQGNSGAGRFQWVDGILLKALERGEWVLLENANFCNPTVLDRLNPLLEPGGNILVNERGLINGEPMLVQAHPNFRLFLTLDSRHGEVSRAMRNRGVEIFLLPPDWLPQLLMEHEPVNAETLPDVQTLDLKAALGAAGGIPGSKLLDMMCRSHREVQMLVLPSHGKSVVSLRDMTRWACLLVELLERGISLAFGLVASWEQVYVRRLDSLDSRDLVREILTKQMSAFGGEERNESCSWLETGLVYPGGWPCPLRLESFVMDSSISTIRRDGAYFYFLLHQHMAAELELRAQGIVSRLTDGLQSLLPNSQVKPALPLQLMKLYLGVDWDVSDKDWIGGNGLRQEGRRASKMLFIAGLCFLEKSSSDFPLRVLWLKFLQMCFCGLNSSAMSLLSRLLNMVGGELDRLGRSALAVLQSQFCELAKLAQELIPSLPYDLSTDASIRNRALDFLEALQIPPPPATSSEGSTLVERVVQIWKCLTDQADKLAAIRKCTYQSEIEMGMLELVQQPGHSMSETLLGQSYWHYTRPASRGRMTLAHRAVAWFYPLFVSLRRIEELILQSEGRSFTWAEISKAVTSLHEWREALWGVVDNIAKQHDQSRTRWWNWEPFLVTWQSVKSALQMSLMVMSKAEDHMELSKERERILHLVEMVDKAFGISGVGTSSLLWKRGGHPQVPSTLELFQEDVELSKLCQKLRVSTGSDFSGQSAVAVNEEIRRLATQGLCMLRWVGQKEMPLAAEFPRLEAQNSLQQRGEGVTIAEAMEIRQLLESQVALFKKNVYRSGGPSTLIAGVQPQLAGEMKAARYTFPPQLLQWPGAQVLWLQLLPLLDHASLVHDALLLFELSPLVEAFGAKSGEAIKDVPADRLEQAMSFSLKCMSRSPADFVPHQQLLWIADAPNRDAVITGVGDALQGILHEMWFRWQVSLWDNALESVPGISCDEKTSASSAHLPFVPPATSSSALSLCGMPELDGGVIAATTGPPRLFLGTRTTFTTGLITSVVHAGMKDHYSRLLQLRLAAQHFWDMAAEIPVDLPQIDWHNASVLFIQGTSPEPGMLQKLAEVLGRSSHRQFGSLIQPLLLPCAQALVHAISCRTSNERMLSQAKAWALLGALRFHLLLPPDGCDPAGKYAYKRDHLLDRLEDIQIEIEVRASVQRFSTGSSYSPAIERLWSDAANLRKELQQLEGKIVPRPKPSQFMALYEDLCQFLGRVMSDSKLFGLISELEEYMMNAELGHSDRNGTNVRQLQKVMQEAFTWQDNAMHMIQRLSSEYPLYRDVVQPFQLSVYLVKYGLSLMVSTCIGTQVGRVLAVPSEAASELTTEGSVQPLADLLSTLMEFPVNRADSHLFEKVTQIERTATNSVNAEMTRSTWGEDMLLSSGLVKKTTYKVLQLIAKRALLEGRWDLQESLMEVNIALLRVALLRASEEILHRKFVGGTSLQFIEWVFDTFVSMWNDMRERQLEKEREEAELFKTKATTHTLETQEEEDEESFKAMFPNHFEDYEDLNQPAMVSAEEDDAKAKAFEKSEKERMISDAQGPAKGSELRVYGMLEGTLLRDVIRVHSLVFSNQWEPFEEEVGVGDKHGVAGDKKIELFELSYNTGCKLLQVMDWYAPADVDTKTQSAHLLRVCIEHQRLGKAPPPSTAQTLATFDIRKDANIPELALMLEPLSALWDRLMVLLEEWPEHPILLQLVRIIERVLSLSETAPIMKALVGLELLLEKAQLWEENAAKHVSLAAELDVIARLIQRWRKLELASWPGLLNSVGQKHREHAEKMWFVLYGLLHRPLSENVEADIMDTTASVEEFIQTAAYGEFERRMEMVHAFYGQLQCHIRLGATIPGVTIEASSRLCCVLYHIHRYYMQFMPAFQEVLKAEKAPIEQELKDFARLAKWEDRNYFSMAASADKAHRKLHKFVRKYEVCESRKVDFRSASLCLLAQMAEEWRRFCCRHLELQSGKTSLDLSTVGQSFRLEEDKLYQNRLPSLAPKMAALIESAVLSTSAMAARREGASTLEELAEAVVVRANALRTMEKQRAVKKKALVDLLKMLRQIGLSHHKSAIPEGERSAKSWFQQPTPAVAASLAIFRDVIYQDKAEQIGHMAMAVSTARHTWQKADDYYYKNMARMQRMWQCALEFNKDLSLREVEVSARYVEHLLHLQRVQRRNADAFAEKVAHIVCTSQIISLLGKETENEDNMVLPFQSFTRTWMWRAKSYTDRLVSTASEAIVLLETVNSVGIDTSLDPGRPSASRSTRSGDKAPKAASTTSSAAHRFLSRMLGLLNTCKEELDGFLAPGRGCAGTYGLEAFSAGERRPRSEIWPPLIIPSMHSAILRVFGALKQVHSELGDGELSEILHMASVTTTHGDGEVGEVRGEVNGLQADQGDVELPRHRRIPGWENVHKMLCEGLSLAEEFASATARGTSVKPPVTSAEERATMFSHQFERTVQEMLITVQTWNRASAEFCHADKDDRTSTVEHPQQVGKEIAEQPAGEWLTVCAGTAPGEAEEKEKGCEESKDGQQQTEEERWSAGLEVEGTLDEWAKCITQQMAVVRLESIMESLEKTILLAAEVADACVNKSVDDNPSVTKEGVQSECDTQEVAFRRVPAVLLTQLHGPLRMLCSAAVHVFTDYIEFHKAVAKLGYVLSNLFCSLYKEGFCSSEEEEADGEGASKFEEASGTGMGEGEGKKDVSDEIEDEEQLLGDNENLEEEAAEGEKEKNKNKGVEMEQDFEGKLFDLSDDEEDEEEEEGEENKDERMDQQMGETGDKEEVVDEKLWGNEDEEEERKRGEEKYEKDAPVSGVDEEELEYRGREEEEEEGRGQGEEKDRKQKEKEKRGRDTEGREDGSEEEEEEEEEAEEGVDDAERVGEDQVEQKHGVKPEEDEELQLPDNMELDGEMQNEEDKGEDGEGKEQESKPDGDGEADEGQQMKHEENMDGDQDGDGKEEGVEKDEAQGHSEGEEEETADDMEERQNDDGRTGAAMDEEEEEKKDDEGGEAPLALGVEEAAKEDGGEDVDGEEEVEGKGDQRDEKGVEERVMGVRDWKKGADQVAQEGAEEEDHQQRGDHEEETGHEKKDTVMAEAEGGKQRASSTAGSQPPPRSSRKMKREKPEANPHRSLGDALREWKERLKVVGDALEQQNRNEDADAGDEGEGEEEEEAKGTDTLKDADYEYVAGEEKGEGQTVGPATEEQIMAQKEGEKEKEDTEMKQDDEHKAEEDAEQAKEEEEEEEQEEGLPVIKVKHDRDRKSKKQAGLQDQQGNDEDDERRNGKDTAREDAAEDMDWSEGEGAVGDGERQVENFVSIGRMKLGLEEEEGGAGEIDEEKRLDGTMSEEEMKQLRDEMEKRMQELRMEGAEGEEGKAKRLAKARTLWRRYEHMTSRLAQELSEQLRLILEPTLATKLQGDYRSGKRINMKKVIPYIASQFRKDKIWLRRTKPNKRQYQVVLAIDDSKSMSESRCGHLALEAMATICKAMSHLDIGQMAVVNFGSKGNVHLLHSFDQSFSDEAGVNIVSQFSFNQDNTIADEPAVDLLHFLARMLDAATLRSSATNGLPIQQLVLVIADGRFHEKESLRRCVRELTSRRQLLAFLVLDNPQESIIDMQTVSFAQGKPSFSKYLDSFPFPYYILLQDIVALPRTLADLLRQWFELMQRTS</sequence>
<feature type="region of interest" description="Disordered" evidence="3">
    <location>
        <begin position="2830"/>
        <end position="2854"/>
    </location>
</feature>
<dbReference type="GO" id="GO:0000027">
    <property type="term" value="P:ribosomal large subunit assembly"/>
    <property type="evidence" value="ECO:0007669"/>
    <property type="project" value="InterPro"/>
</dbReference>
<dbReference type="GO" id="GO:0016887">
    <property type="term" value="F:ATP hydrolysis activity"/>
    <property type="evidence" value="ECO:0007669"/>
    <property type="project" value="InterPro"/>
</dbReference>
<feature type="compositionally biased region" description="Basic and acidic residues" evidence="3">
    <location>
        <begin position="3522"/>
        <end position="3548"/>
    </location>
</feature>
<protein>
    <recommendedName>
        <fullName evidence="5">VWFA domain-containing protein</fullName>
    </recommendedName>
</protein>